<proteinExistence type="predicted"/>
<evidence type="ECO:0000313" key="1">
    <source>
        <dbReference type="EMBL" id="MEY9458042.1"/>
    </source>
</evidence>
<protein>
    <submittedName>
        <fullName evidence="1">GNAT superfamily N-acetyltransferase</fullName>
    </submittedName>
</protein>
<dbReference type="EMBL" id="JBGBZJ010000003">
    <property type="protein sequence ID" value="MEY9458042.1"/>
    <property type="molecule type" value="Genomic_DNA"/>
</dbReference>
<accession>A0ABV4G3G6</accession>
<gene>
    <name evidence="1" type="ORF">ABIG07_006990</name>
</gene>
<evidence type="ECO:0000313" key="2">
    <source>
        <dbReference type="Proteomes" id="UP001565369"/>
    </source>
</evidence>
<sequence>MSIDDDRDPPLRNMDRAEAVRHLIHTAVRMVAMAEDPFATHVIIQSADKILTDVAKKSGRALAFDFGEFIKPEYRKQWFGIHRETYNFLKHADRDPSGELGVRRIAETNAAELIMAVENYAAVFGAITEHMSVIRVFARLWKPNWFHVSEDPKVEELRAQLRHFKGHTPYQFFRTLVETRINSPGLLQEKQADIADAFGFYSEVMTGPDH</sequence>
<dbReference type="RefSeq" id="WP_338318809.1">
    <property type="nucleotide sequence ID" value="NZ_BTIK01000026.1"/>
</dbReference>
<reference evidence="1 2" key="1">
    <citation type="submission" date="2024-07" db="EMBL/GenBank/DDBJ databases">
        <title>Genomic Encyclopedia of Type Strains, Phase V (KMG-V): Genome sequencing to study the core and pangenomes of soil and plant-associated prokaryotes.</title>
        <authorList>
            <person name="Whitman W."/>
        </authorList>
    </citation>
    <scope>NUCLEOTIDE SEQUENCE [LARGE SCALE GENOMIC DNA]</scope>
    <source>
        <strain evidence="1 2">USDA 152</strain>
    </source>
</reference>
<comment type="caution">
    <text evidence="1">The sequence shown here is derived from an EMBL/GenBank/DDBJ whole genome shotgun (WGS) entry which is preliminary data.</text>
</comment>
<dbReference type="Proteomes" id="UP001565369">
    <property type="component" value="Unassembled WGS sequence"/>
</dbReference>
<keyword evidence="2" id="KW-1185">Reference proteome</keyword>
<name>A0ABV4G3G6_9BRAD</name>
<organism evidence="1 2">
    <name type="scientific">Bradyrhizobium ottawaense</name>
    <dbReference type="NCBI Taxonomy" id="931866"/>
    <lineage>
        <taxon>Bacteria</taxon>
        <taxon>Pseudomonadati</taxon>
        <taxon>Pseudomonadota</taxon>
        <taxon>Alphaproteobacteria</taxon>
        <taxon>Hyphomicrobiales</taxon>
        <taxon>Nitrobacteraceae</taxon>
        <taxon>Bradyrhizobium</taxon>
    </lineage>
</organism>